<name>A0ABP4U5A3_9ACTN</name>
<accession>A0ABP4U5A3</accession>
<dbReference type="Proteomes" id="UP001500280">
    <property type="component" value="Unassembled WGS sequence"/>
</dbReference>
<feature type="region of interest" description="Disordered" evidence="1">
    <location>
        <begin position="1"/>
        <end position="21"/>
    </location>
</feature>
<feature type="region of interest" description="Disordered" evidence="1">
    <location>
        <begin position="34"/>
        <end position="101"/>
    </location>
</feature>
<proteinExistence type="predicted"/>
<comment type="caution">
    <text evidence="2">The sequence shown here is derived from an EMBL/GenBank/DDBJ whole genome shotgun (WGS) entry which is preliminary data.</text>
</comment>
<dbReference type="EMBL" id="BAAANF010000017">
    <property type="protein sequence ID" value="GAA1698482.1"/>
    <property type="molecule type" value="Genomic_DNA"/>
</dbReference>
<protein>
    <submittedName>
        <fullName evidence="2">Uncharacterized protein</fullName>
    </submittedName>
</protein>
<evidence type="ECO:0000256" key="1">
    <source>
        <dbReference type="SAM" id="MobiDB-lite"/>
    </source>
</evidence>
<organism evidence="2 3">
    <name type="scientific">Kribbella yunnanensis</name>
    <dbReference type="NCBI Taxonomy" id="190194"/>
    <lineage>
        <taxon>Bacteria</taxon>
        <taxon>Bacillati</taxon>
        <taxon>Actinomycetota</taxon>
        <taxon>Actinomycetes</taxon>
        <taxon>Propionibacteriales</taxon>
        <taxon>Kribbellaceae</taxon>
        <taxon>Kribbella</taxon>
    </lineage>
</organism>
<gene>
    <name evidence="2" type="ORF">GCM10009745_51150</name>
</gene>
<sequence length="101" mass="9669">MSTANPDPVARPARTDTTPGNTLAAAAEIDPCCAPPAGAAACGNSAGPEPGVPSNHPPVTAPASPPATNDIANVPSTTPARRRPDRGGGAGKVLSGAVTPA</sequence>
<feature type="compositionally biased region" description="Low complexity" evidence="1">
    <location>
        <begin position="34"/>
        <end position="48"/>
    </location>
</feature>
<keyword evidence="3" id="KW-1185">Reference proteome</keyword>
<evidence type="ECO:0000313" key="2">
    <source>
        <dbReference type="EMBL" id="GAA1698482.1"/>
    </source>
</evidence>
<feature type="compositionally biased region" description="Pro residues" evidence="1">
    <location>
        <begin position="55"/>
        <end position="65"/>
    </location>
</feature>
<reference evidence="3" key="1">
    <citation type="journal article" date="2019" name="Int. J. Syst. Evol. Microbiol.">
        <title>The Global Catalogue of Microorganisms (GCM) 10K type strain sequencing project: providing services to taxonomists for standard genome sequencing and annotation.</title>
        <authorList>
            <consortium name="The Broad Institute Genomics Platform"/>
            <consortium name="The Broad Institute Genome Sequencing Center for Infectious Disease"/>
            <person name="Wu L."/>
            <person name="Ma J."/>
        </authorList>
    </citation>
    <scope>NUCLEOTIDE SEQUENCE [LARGE SCALE GENOMIC DNA]</scope>
    <source>
        <strain evidence="3">JCM 14307</strain>
    </source>
</reference>
<evidence type="ECO:0000313" key="3">
    <source>
        <dbReference type="Proteomes" id="UP001500280"/>
    </source>
</evidence>